<proteinExistence type="predicted"/>
<comment type="caution">
    <text evidence="2">The sequence shown here is derived from an EMBL/GenBank/DDBJ whole genome shotgun (WGS) entry which is preliminary data.</text>
</comment>
<dbReference type="RefSeq" id="WP_209469468.1">
    <property type="nucleotide sequence ID" value="NZ_BMWJ01000002.1"/>
</dbReference>
<keyword evidence="3" id="KW-1185">Reference proteome</keyword>
<protein>
    <submittedName>
        <fullName evidence="2">Uncharacterized protein</fullName>
    </submittedName>
</protein>
<evidence type="ECO:0000313" key="3">
    <source>
        <dbReference type="Proteomes" id="UP001519311"/>
    </source>
</evidence>
<accession>A0ABS4V2X6</accession>
<sequence>MTNLTAWEQEWVQVQEDLRRNPGVQVLRDVQGPITREDPSRDAGGSEDGPPLDPSLYERSVRFSEIGSQWQTVEPYPLITGEFSLTPLAQAVREDPPPFASSFHSKKEQRIGRELRVIDDAPFTGAGSFAAIRLQPAVTNPEVWFSDDDRGLWKMDLDYSTYVGLLRFTKGAFDWQHLFTQAPLGDAEFQRTAERIVNMADALPRIFPNVDHSGWHARLEARL</sequence>
<dbReference type="EMBL" id="JAGINS010000001">
    <property type="protein sequence ID" value="MBP2358270.1"/>
    <property type="molecule type" value="Genomic_DNA"/>
</dbReference>
<name>A0ABS4V2X6_9ACTN</name>
<dbReference type="Proteomes" id="UP001519311">
    <property type="component" value="Unassembled WGS sequence"/>
</dbReference>
<reference evidence="2 3" key="1">
    <citation type="submission" date="2021-03" db="EMBL/GenBank/DDBJ databases">
        <title>Sequencing the genomes of 1000 actinobacteria strains.</title>
        <authorList>
            <person name="Klenk H.-P."/>
        </authorList>
    </citation>
    <scope>NUCLEOTIDE SEQUENCE [LARGE SCALE GENOMIC DNA]</scope>
    <source>
        <strain evidence="2 3">DSM 40843</strain>
    </source>
</reference>
<evidence type="ECO:0000256" key="1">
    <source>
        <dbReference type="SAM" id="MobiDB-lite"/>
    </source>
</evidence>
<gene>
    <name evidence="2" type="ORF">JOF59_000670</name>
</gene>
<feature type="region of interest" description="Disordered" evidence="1">
    <location>
        <begin position="22"/>
        <end position="54"/>
    </location>
</feature>
<organism evidence="2 3">
    <name type="scientific">Streptomyces clavifer</name>
    <dbReference type="NCBI Taxonomy" id="68188"/>
    <lineage>
        <taxon>Bacteria</taxon>
        <taxon>Bacillati</taxon>
        <taxon>Actinomycetota</taxon>
        <taxon>Actinomycetes</taxon>
        <taxon>Kitasatosporales</taxon>
        <taxon>Streptomycetaceae</taxon>
        <taxon>Streptomyces</taxon>
    </lineage>
</organism>
<evidence type="ECO:0000313" key="2">
    <source>
        <dbReference type="EMBL" id="MBP2358270.1"/>
    </source>
</evidence>